<comment type="similarity">
    <text evidence="2">Belongs to the plant cysteine rich small secretory peptide family. Epidermal patterning factor subfamily.</text>
</comment>
<evidence type="ECO:0008006" key="9">
    <source>
        <dbReference type="Google" id="ProtNLM"/>
    </source>
</evidence>
<dbReference type="Proteomes" id="UP000886520">
    <property type="component" value="Chromosome 1"/>
</dbReference>
<dbReference type="OrthoDB" id="1937916at2759"/>
<reference evidence="7" key="1">
    <citation type="submission" date="2021-01" db="EMBL/GenBank/DDBJ databases">
        <title>Adiantum capillus-veneris genome.</title>
        <authorList>
            <person name="Fang Y."/>
            <person name="Liao Q."/>
        </authorList>
    </citation>
    <scope>NUCLEOTIDE SEQUENCE</scope>
    <source>
        <strain evidence="7">H3</strain>
        <tissue evidence="7">Leaf</tissue>
    </source>
</reference>
<evidence type="ECO:0000256" key="2">
    <source>
        <dbReference type="ARBA" id="ARBA00008127"/>
    </source>
</evidence>
<accession>A0A9D4VDZ0</accession>
<protein>
    <recommendedName>
        <fullName evidence="9">Epidermal patterning factor-like protein</fullName>
    </recommendedName>
</protein>
<sequence>MLHEAPPCTPASSDQFEGREVGTLSAMRQGLTVSNVNNKLLDMWTLDHREVKGAAQEAAAKGSTGNGSSAVGSRPPSCLSKCGTCKPCTPVRIPVPPGTPTISEYYPEAWRCKCGGKLYMP</sequence>
<comment type="caution">
    <text evidence="7">The sequence shown here is derived from an EMBL/GenBank/DDBJ whole genome shotgun (WGS) entry which is preliminary data.</text>
</comment>
<dbReference type="GO" id="GO:0005576">
    <property type="term" value="C:extracellular region"/>
    <property type="evidence" value="ECO:0007669"/>
    <property type="project" value="UniProtKB-SubCell"/>
</dbReference>
<evidence type="ECO:0000256" key="1">
    <source>
        <dbReference type="ARBA" id="ARBA00004613"/>
    </source>
</evidence>
<dbReference type="PANTHER" id="PTHR33109:SF4">
    <property type="entry name" value="EPIDERMAL PATTERNING FACTOR-LIKE PROTEIN 6"/>
    <property type="match status" value="1"/>
</dbReference>
<keyword evidence="5" id="KW-1015">Disulfide bond</keyword>
<dbReference type="GO" id="GO:0010052">
    <property type="term" value="P:guard cell differentiation"/>
    <property type="evidence" value="ECO:0007669"/>
    <property type="project" value="TreeGrafter"/>
</dbReference>
<proteinExistence type="inferred from homology"/>
<organism evidence="7 8">
    <name type="scientific">Adiantum capillus-veneris</name>
    <name type="common">Maidenhair fern</name>
    <dbReference type="NCBI Taxonomy" id="13818"/>
    <lineage>
        <taxon>Eukaryota</taxon>
        <taxon>Viridiplantae</taxon>
        <taxon>Streptophyta</taxon>
        <taxon>Embryophyta</taxon>
        <taxon>Tracheophyta</taxon>
        <taxon>Polypodiopsida</taxon>
        <taxon>Polypodiidae</taxon>
        <taxon>Polypodiales</taxon>
        <taxon>Pteridineae</taxon>
        <taxon>Pteridaceae</taxon>
        <taxon>Vittarioideae</taxon>
        <taxon>Adiantum</taxon>
    </lineage>
</organism>
<feature type="region of interest" description="Disordered" evidence="6">
    <location>
        <begin position="53"/>
        <end position="76"/>
    </location>
</feature>
<evidence type="ECO:0000256" key="6">
    <source>
        <dbReference type="SAM" id="MobiDB-lite"/>
    </source>
</evidence>
<dbReference type="AlphaFoldDB" id="A0A9D4VDZ0"/>
<dbReference type="InterPro" id="IPR039455">
    <property type="entry name" value="EPFL"/>
</dbReference>
<dbReference type="PANTHER" id="PTHR33109">
    <property type="entry name" value="EPIDERMAL PATTERNING FACTOR-LIKE PROTEIN 4"/>
    <property type="match status" value="1"/>
</dbReference>
<keyword evidence="3" id="KW-0964">Secreted</keyword>
<comment type="subcellular location">
    <subcellularLocation>
        <location evidence="1">Secreted</location>
    </subcellularLocation>
</comment>
<evidence type="ECO:0000256" key="3">
    <source>
        <dbReference type="ARBA" id="ARBA00022525"/>
    </source>
</evidence>
<dbReference type="EMBL" id="JABFUD020000001">
    <property type="protein sequence ID" value="KAI5084795.1"/>
    <property type="molecule type" value="Genomic_DNA"/>
</dbReference>
<dbReference type="Pfam" id="PF17181">
    <property type="entry name" value="EPF"/>
    <property type="match status" value="1"/>
</dbReference>
<keyword evidence="4" id="KW-0732">Signal</keyword>
<evidence type="ECO:0000256" key="4">
    <source>
        <dbReference type="ARBA" id="ARBA00022729"/>
    </source>
</evidence>
<evidence type="ECO:0000256" key="5">
    <source>
        <dbReference type="ARBA" id="ARBA00023157"/>
    </source>
</evidence>
<gene>
    <name evidence="7" type="ORF">GOP47_0000964</name>
</gene>
<keyword evidence="8" id="KW-1185">Reference proteome</keyword>
<evidence type="ECO:0000313" key="7">
    <source>
        <dbReference type="EMBL" id="KAI5084795.1"/>
    </source>
</evidence>
<name>A0A9D4VDZ0_ADICA</name>
<evidence type="ECO:0000313" key="8">
    <source>
        <dbReference type="Proteomes" id="UP000886520"/>
    </source>
</evidence>